<organism evidence="1 2">
    <name type="scientific">Dendrobium catenatum</name>
    <dbReference type="NCBI Taxonomy" id="906689"/>
    <lineage>
        <taxon>Eukaryota</taxon>
        <taxon>Viridiplantae</taxon>
        <taxon>Streptophyta</taxon>
        <taxon>Embryophyta</taxon>
        <taxon>Tracheophyta</taxon>
        <taxon>Spermatophyta</taxon>
        <taxon>Magnoliopsida</taxon>
        <taxon>Liliopsida</taxon>
        <taxon>Asparagales</taxon>
        <taxon>Orchidaceae</taxon>
        <taxon>Epidendroideae</taxon>
        <taxon>Malaxideae</taxon>
        <taxon>Dendrobiinae</taxon>
        <taxon>Dendrobium</taxon>
    </lineage>
</organism>
<name>A0A2I0XAP6_9ASPA</name>
<dbReference type="AlphaFoldDB" id="A0A2I0XAP6"/>
<sequence length="52" mass="5096">MEGVSALDGALSPIVVEKSPSGCGSGEILVDTVKGQCGINLVVDDGSTYLGG</sequence>
<dbReference type="EMBL" id="KZ502009">
    <property type="protein sequence ID" value="PKU84985.1"/>
    <property type="molecule type" value="Genomic_DNA"/>
</dbReference>
<dbReference type="Proteomes" id="UP000233837">
    <property type="component" value="Unassembled WGS sequence"/>
</dbReference>
<reference evidence="1 2" key="1">
    <citation type="journal article" date="2016" name="Sci. Rep.">
        <title>The Dendrobium catenatum Lindl. genome sequence provides insights into polysaccharide synthase, floral development and adaptive evolution.</title>
        <authorList>
            <person name="Zhang G.Q."/>
            <person name="Xu Q."/>
            <person name="Bian C."/>
            <person name="Tsai W.C."/>
            <person name="Yeh C.M."/>
            <person name="Liu K.W."/>
            <person name="Yoshida K."/>
            <person name="Zhang L.S."/>
            <person name="Chang S.B."/>
            <person name="Chen F."/>
            <person name="Shi Y."/>
            <person name="Su Y.Y."/>
            <person name="Zhang Y.Q."/>
            <person name="Chen L.J."/>
            <person name="Yin Y."/>
            <person name="Lin M."/>
            <person name="Huang H."/>
            <person name="Deng H."/>
            <person name="Wang Z.W."/>
            <person name="Zhu S.L."/>
            <person name="Zhao X."/>
            <person name="Deng C."/>
            <person name="Niu S.C."/>
            <person name="Huang J."/>
            <person name="Wang M."/>
            <person name="Liu G.H."/>
            <person name="Yang H.J."/>
            <person name="Xiao X.J."/>
            <person name="Hsiao Y.Y."/>
            <person name="Wu W.L."/>
            <person name="Chen Y.Y."/>
            <person name="Mitsuda N."/>
            <person name="Ohme-Takagi M."/>
            <person name="Luo Y.B."/>
            <person name="Van de Peer Y."/>
            <person name="Liu Z.J."/>
        </authorList>
    </citation>
    <scope>NUCLEOTIDE SEQUENCE [LARGE SCALE GENOMIC DNA]</scope>
    <source>
        <tissue evidence="1">The whole plant</tissue>
    </source>
</reference>
<accession>A0A2I0XAP6</accession>
<evidence type="ECO:0000313" key="1">
    <source>
        <dbReference type="EMBL" id="PKU84985.1"/>
    </source>
</evidence>
<protein>
    <submittedName>
        <fullName evidence="1">Uncharacterized protein</fullName>
    </submittedName>
</protein>
<reference evidence="1 2" key="2">
    <citation type="journal article" date="2017" name="Nature">
        <title>The Apostasia genome and the evolution of orchids.</title>
        <authorList>
            <person name="Zhang G.Q."/>
            <person name="Liu K.W."/>
            <person name="Li Z."/>
            <person name="Lohaus R."/>
            <person name="Hsiao Y.Y."/>
            <person name="Niu S.C."/>
            <person name="Wang J.Y."/>
            <person name="Lin Y.C."/>
            <person name="Xu Q."/>
            <person name="Chen L.J."/>
            <person name="Yoshida K."/>
            <person name="Fujiwara S."/>
            <person name="Wang Z.W."/>
            <person name="Zhang Y.Q."/>
            <person name="Mitsuda N."/>
            <person name="Wang M."/>
            <person name="Liu G.H."/>
            <person name="Pecoraro L."/>
            <person name="Huang H.X."/>
            <person name="Xiao X.J."/>
            <person name="Lin M."/>
            <person name="Wu X.Y."/>
            <person name="Wu W.L."/>
            <person name="Chen Y.Y."/>
            <person name="Chang S.B."/>
            <person name="Sakamoto S."/>
            <person name="Ohme-Takagi M."/>
            <person name="Yagi M."/>
            <person name="Zeng S.J."/>
            <person name="Shen C.Y."/>
            <person name="Yeh C.M."/>
            <person name="Luo Y.B."/>
            <person name="Tsai W.C."/>
            <person name="Van de Peer Y."/>
            <person name="Liu Z.J."/>
        </authorList>
    </citation>
    <scope>NUCLEOTIDE SEQUENCE [LARGE SCALE GENOMIC DNA]</scope>
    <source>
        <tissue evidence="1">The whole plant</tissue>
    </source>
</reference>
<keyword evidence="2" id="KW-1185">Reference proteome</keyword>
<evidence type="ECO:0000313" key="2">
    <source>
        <dbReference type="Proteomes" id="UP000233837"/>
    </source>
</evidence>
<gene>
    <name evidence="1" type="ORF">MA16_Dca015201</name>
</gene>
<proteinExistence type="predicted"/>